<organism evidence="1 2">
    <name type="scientific">Ramlibacter terrae</name>
    <dbReference type="NCBI Taxonomy" id="2732511"/>
    <lineage>
        <taxon>Bacteria</taxon>
        <taxon>Pseudomonadati</taxon>
        <taxon>Pseudomonadota</taxon>
        <taxon>Betaproteobacteria</taxon>
        <taxon>Burkholderiales</taxon>
        <taxon>Comamonadaceae</taxon>
        <taxon>Ramlibacter</taxon>
    </lineage>
</organism>
<proteinExistence type="predicted"/>
<keyword evidence="2" id="KW-1185">Reference proteome</keyword>
<dbReference type="SUPFAM" id="SSF48239">
    <property type="entry name" value="Terpenoid cyclases/Protein prenyltransferases"/>
    <property type="match status" value="1"/>
</dbReference>
<protein>
    <recommendedName>
        <fullName evidence="3">Squalene cyclase C-terminal domain-containing protein</fullName>
    </recommendedName>
</protein>
<evidence type="ECO:0000313" key="2">
    <source>
        <dbReference type="Proteomes" id="UP000500826"/>
    </source>
</evidence>
<sequence>MNPAFAWHWHGAAKAAGGHRHMTILSDLKTTAKSAIRFHTLPSAAKKAHRADRAGLPAGDPGIAAVTEACTQWLYRAQDQSSSHDGGIASHFSLIDGWGESYPETSGYIVPTFLTLSRSGGDEAEQRARKVLDWFLGIQLPDGGFRGSTVNALPRVPVTFNTGQILLGLSAGAARFGNPYLAPMHKSAAWLRDTMDGDGAWRRHPTPFAAPGEKAYETHVAWGW</sequence>
<dbReference type="Gene3D" id="1.50.10.20">
    <property type="match status" value="1"/>
</dbReference>
<name>A0ABX6P3C9_9BURK</name>
<evidence type="ECO:0008006" key="3">
    <source>
        <dbReference type="Google" id="ProtNLM"/>
    </source>
</evidence>
<gene>
    <name evidence="1" type="ORF">HK414_09880</name>
</gene>
<reference evidence="1 2" key="1">
    <citation type="submission" date="2020-05" db="EMBL/GenBank/DDBJ databases">
        <title>Ramlibacter rhizophilus sp. nov., isolated from rhizosphere soil of national flower Mugunghwa from South Korea.</title>
        <authorList>
            <person name="Zheng-Fei Y."/>
            <person name="Huan T."/>
        </authorList>
    </citation>
    <scope>NUCLEOTIDE SEQUENCE [LARGE SCALE GENOMIC DNA]</scope>
    <source>
        <strain evidence="1 2">H242</strain>
    </source>
</reference>
<dbReference type="InterPro" id="IPR008930">
    <property type="entry name" value="Terpenoid_cyclase/PrenylTrfase"/>
</dbReference>
<dbReference type="Proteomes" id="UP000500826">
    <property type="component" value="Chromosome"/>
</dbReference>
<dbReference type="EMBL" id="CP053418">
    <property type="protein sequence ID" value="QJW84092.1"/>
    <property type="molecule type" value="Genomic_DNA"/>
</dbReference>
<evidence type="ECO:0000313" key="1">
    <source>
        <dbReference type="EMBL" id="QJW84092.1"/>
    </source>
</evidence>
<accession>A0ABX6P3C9</accession>